<feature type="non-terminal residue" evidence="2">
    <location>
        <position position="1"/>
    </location>
</feature>
<dbReference type="PANTHER" id="PTHR34536">
    <property type="entry name" value="DENTIN SIALOPHOSPHOPROTEIN-LIKE PROTEIN"/>
    <property type="match status" value="1"/>
</dbReference>
<feature type="region of interest" description="Disordered" evidence="1">
    <location>
        <begin position="105"/>
        <end position="134"/>
    </location>
</feature>
<feature type="region of interest" description="Disordered" evidence="1">
    <location>
        <begin position="289"/>
        <end position="308"/>
    </location>
</feature>
<proteinExistence type="predicted"/>
<dbReference type="EMBL" id="GDJX01001057">
    <property type="protein sequence ID" value="JAT66879.1"/>
    <property type="molecule type" value="Transcribed_RNA"/>
</dbReference>
<organism evidence="2">
    <name type="scientific">Anthurium amnicola</name>
    <dbReference type="NCBI Taxonomy" id="1678845"/>
    <lineage>
        <taxon>Eukaryota</taxon>
        <taxon>Viridiplantae</taxon>
        <taxon>Streptophyta</taxon>
        <taxon>Embryophyta</taxon>
        <taxon>Tracheophyta</taxon>
        <taxon>Spermatophyta</taxon>
        <taxon>Magnoliopsida</taxon>
        <taxon>Liliopsida</taxon>
        <taxon>Araceae</taxon>
        <taxon>Pothoideae</taxon>
        <taxon>Potheae</taxon>
        <taxon>Anthurium</taxon>
    </lineage>
</organism>
<protein>
    <submittedName>
        <fullName evidence="2">Adenylate cyclase</fullName>
    </submittedName>
</protein>
<feature type="compositionally biased region" description="Basic residues" evidence="1">
    <location>
        <begin position="1032"/>
        <end position="1042"/>
    </location>
</feature>
<feature type="region of interest" description="Disordered" evidence="1">
    <location>
        <begin position="1248"/>
        <end position="1281"/>
    </location>
</feature>
<evidence type="ECO:0000313" key="2">
    <source>
        <dbReference type="EMBL" id="JAT66879.1"/>
    </source>
</evidence>
<dbReference type="PANTHER" id="PTHR34536:SF6">
    <property type="entry name" value="DENTIN SIALOPHOSPHOPROTEIN-LIKE PROTEIN"/>
    <property type="match status" value="1"/>
</dbReference>
<accession>A0A1D1ZJ78</accession>
<gene>
    <name evidence="2" type="primary">CYAA_0</name>
    <name evidence="2" type="ORF">g.110847</name>
</gene>
<feature type="region of interest" description="Disordered" evidence="1">
    <location>
        <begin position="997"/>
        <end position="1042"/>
    </location>
</feature>
<reference evidence="2" key="1">
    <citation type="submission" date="2015-07" db="EMBL/GenBank/DDBJ databases">
        <title>Transcriptome Assembly of Anthurium amnicola.</title>
        <authorList>
            <person name="Suzuki J."/>
        </authorList>
    </citation>
    <scope>NUCLEOTIDE SEQUENCE</scope>
</reference>
<evidence type="ECO:0000256" key="1">
    <source>
        <dbReference type="SAM" id="MobiDB-lite"/>
    </source>
</evidence>
<name>A0A1D1ZJ78_9ARAE</name>
<sequence>GEEKRSVSDDKCVLNDAEEELYEVADFSGISILAAAACNSAMDDVMTSKSSVSKGDTFRRDGSFGIPESYSVDTNKIVEEPLLDTADVTLLRTASLLYCEEEEHTKMTDSDLQEDSSSSLPDVPDKSTGNSVGTGLSLQDRFRWDLNTVMDAWESPCDGIIANSQPVASYADSHHGGMQDKQEPHDVKIVKGDSMSLENVMDKKVDFHKSSVDDSVGVDLVECDMSCNSSVADLEDCLAREQQEACCAPVAMMENAEETNALHNQETRSFVTEVESFPAQHATDLVSKSLPANSGASDEEEADTHSTGLGFSVEIKAGKKMHLNECSSTDQSILVSAPYSLLVKTSSETATGEKTFAGPEAVLLMHSDDCFLADARISTTLQAKERVYLCTDQDRSKLHDPHIRPTTERVSGILVGGDLSKIDSDGEAHGDVRQTEHVNERFSINNQSTEAGKWACLSESFTLMSHGLSDHEEITSGFMSNDEHLNAEKSRFHGRRSMPTDLDRSSTKFDHHVHTRSKDLMVPSVMDECTLMSAPHGTHNTFSDILVKDGLENALKDNFDCNCDFDASKNEETVLMGVEHPKDNDSQYEDGQFRESFLHGWGMDVSDDVDIEHVDYGSDDKEADPFEVASNYPAVRSFEGQIEGLFEDGHCEEDHDVLEDTISSHLPSFASGSDIGTAKGAEGAMMKAPRSIHSGRKVVKKLETNTKDATEAGALTRKVMQHEEFMSDGDKSRESCHFTSFRKKLSGWDQLPKGLRNPKDTVVDSRVDWSETNYDYIPSTGRGAGEPLKMAGSTLRRKLSSQIERPKSYDISHRKERAYFLGTRNRNHSNYLHHDSEMVAKLARSNGWNGSSVHMHRKRRGYNCPKSSSHSGPNCHDSPGYYSATHLGVKDDGAVSDAKTMSNGFIVAPDGIVVEATDLGSSSLVPRRSADSSFRSIRCTPRRRGLPTESDGKLSFHRPLDCGPTREMSPGRHIITCRGRSARYGPRMVSAGRHYRFMPNKNTGSSLPVRHPFSQRERSFSPERSPVQVSKSHMRSRSRSRTRCPHIWASVQRTRSPNFRPEVRFDRIKSPGCSSSVEHRAGFSPSSRTCTSPRHASRWIGDRKVLTGHFWDQECISSRRGGTSARLLSQSQRFDPVDSPEMSKEKFCGPVCSSRFNSLGVDKGPQLYGIDGDSRRGERDEMLPSTMQFDILGDAKHLKYNTEYVFTPRKERSEGEGEFHWRGSPRRFKRRVSSEHRNCPPRVNVEIGHIRYGRDQKQNSSSKSFRMRGCDDDSLPQRRQP</sequence>
<feature type="compositionally biased region" description="Basic and acidic residues" evidence="1">
    <location>
        <begin position="1248"/>
        <end position="1257"/>
    </location>
</feature>